<dbReference type="EMBL" id="FOHJ01000016">
    <property type="protein sequence ID" value="SEU05530.1"/>
    <property type="molecule type" value="Genomic_DNA"/>
</dbReference>
<dbReference type="RefSeq" id="WP_093137598.1">
    <property type="nucleotide sequence ID" value="NZ_FOHJ01000016.1"/>
</dbReference>
<dbReference type="STRING" id="237682.SAMN05421676_11651"/>
<gene>
    <name evidence="5" type="ORF">SAMN05421676_11651</name>
</gene>
<dbReference type="AlphaFoldDB" id="A0A1I0J8V6"/>
<keyword evidence="6" id="KW-1185">Reference proteome</keyword>
<feature type="compositionally biased region" description="Acidic residues" evidence="2">
    <location>
        <begin position="40"/>
        <end position="49"/>
    </location>
</feature>
<feature type="chain" id="PRO_5038491122" description="DUF4352 domain-containing protein" evidence="3">
    <location>
        <begin position="19"/>
        <end position="186"/>
    </location>
</feature>
<organism evidence="5 6">
    <name type="scientific">Salinibacillus kushneri</name>
    <dbReference type="NCBI Taxonomy" id="237682"/>
    <lineage>
        <taxon>Bacteria</taxon>
        <taxon>Bacillati</taxon>
        <taxon>Bacillota</taxon>
        <taxon>Bacilli</taxon>
        <taxon>Bacillales</taxon>
        <taxon>Bacillaceae</taxon>
        <taxon>Salinibacillus</taxon>
    </lineage>
</organism>
<accession>A0A1I0J8V6</accession>
<keyword evidence="1 3" id="KW-0732">Signal</keyword>
<dbReference type="PROSITE" id="PS51257">
    <property type="entry name" value="PROKAR_LIPOPROTEIN"/>
    <property type="match status" value="1"/>
</dbReference>
<evidence type="ECO:0000259" key="4">
    <source>
        <dbReference type="Pfam" id="PF11611"/>
    </source>
</evidence>
<evidence type="ECO:0000256" key="2">
    <source>
        <dbReference type="SAM" id="MobiDB-lite"/>
    </source>
</evidence>
<dbReference type="Pfam" id="PF11611">
    <property type="entry name" value="DUF4352"/>
    <property type="match status" value="1"/>
</dbReference>
<evidence type="ECO:0000313" key="6">
    <source>
        <dbReference type="Proteomes" id="UP000199095"/>
    </source>
</evidence>
<dbReference type="InterPro" id="IPR029050">
    <property type="entry name" value="Immunoprotect_excell_Ig-like"/>
</dbReference>
<reference evidence="6" key="1">
    <citation type="submission" date="2016-10" db="EMBL/GenBank/DDBJ databases">
        <authorList>
            <person name="Varghese N."/>
            <person name="Submissions S."/>
        </authorList>
    </citation>
    <scope>NUCLEOTIDE SEQUENCE [LARGE SCALE GENOMIC DNA]</scope>
    <source>
        <strain evidence="6">CGMCC 1.3566</strain>
    </source>
</reference>
<dbReference type="Proteomes" id="UP000199095">
    <property type="component" value="Unassembled WGS sequence"/>
</dbReference>
<feature type="region of interest" description="Disordered" evidence="2">
    <location>
        <begin position="27"/>
        <end position="57"/>
    </location>
</feature>
<dbReference type="InterPro" id="IPR029051">
    <property type="entry name" value="DUF4352"/>
</dbReference>
<dbReference type="Gene3D" id="2.60.40.1240">
    <property type="match status" value="1"/>
</dbReference>
<dbReference type="OrthoDB" id="1795719at2"/>
<feature type="domain" description="DUF4352" evidence="4">
    <location>
        <begin position="59"/>
        <end position="174"/>
    </location>
</feature>
<proteinExistence type="predicted"/>
<evidence type="ECO:0000313" key="5">
    <source>
        <dbReference type="EMBL" id="SEU05530.1"/>
    </source>
</evidence>
<name>A0A1I0J8V6_9BACI</name>
<sequence length="186" mass="20707">MKKRLWFILVFFLTIGLAACGDAEIEEADDKGQEGATSDNPEEQDDNQEEDKNTTERFAIGDTVNFDGVNITLNEARIEPGGEFDTPENDQFIVVNLTAENTTDEEVTMSSIMNIELKDAESYSYSTTILTEGMKGQFDGSIEPGGKLRGEIPFDVPKSDFYELHFSDPFKSGKAIWEIPSNQLAQ</sequence>
<feature type="signal peptide" evidence="3">
    <location>
        <begin position="1"/>
        <end position="18"/>
    </location>
</feature>
<evidence type="ECO:0000256" key="3">
    <source>
        <dbReference type="SAM" id="SignalP"/>
    </source>
</evidence>
<protein>
    <recommendedName>
        <fullName evidence="4">DUF4352 domain-containing protein</fullName>
    </recommendedName>
</protein>
<evidence type="ECO:0000256" key="1">
    <source>
        <dbReference type="ARBA" id="ARBA00022729"/>
    </source>
</evidence>